<dbReference type="Proteomes" id="UP000000600">
    <property type="component" value="Unassembled WGS sequence"/>
</dbReference>
<protein>
    <submittedName>
        <fullName evidence="1">Uncharacterized protein</fullName>
    </submittedName>
</protein>
<accession>A0CFJ6</accession>
<evidence type="ECO:0000313" key="2">
    <source>
        <dbReference type="Proteomes" id="UP000000600"/>
    </source>
</evidence>
<dbReference type="RefSeq" id="XP_001436960.1">
    <property type="nucleotide sequence ID" value="XM_001436923.1"/>
</dbReference>
<organism evidence="1 2">
    <name type="scientific">Paramecium tetraurelia</name>
    <dbReference type="NCBI Taxonomy" id="5888"/>
    <lineage>
        <taxon>Eukaryota</taxon>
        <taxon>Sar</taxon>
        <taxon>Alveolata</taxon>
        <taxon>Ciliophora</taxon>
        <taxon>Intramacronucleata</taxon>
        <taxon>Oligohymenophorea</taxon>
        <taxon>Peniculida</taxon>
        <taxon>Parameciidae</taxon>
        <taxon>Paramecium</taxon>
    </lineage>
</organism>
<dbReference type="AlphaFoldDB" id="A0CFJ6"/>
<dbReference type="GeneID" id="5022745"/>
<name>A0CFJ6_PARTE</name>
<sequence length="112" mass="13535">MQQSFKILIHLIKNQQIYKDLVRRILCQQKQFFFTIEESRIKDETNFQASSQKYLRTYEKSYKCHEVEEGQLKVRKNEDNILNILKDKVKNHQEAAIVLHGLRVERERCPNI</sequence>
<gene>
    <name evidence="1" type="ORF">GSPATT00038003001</name>
</gene>
<dbReference type="EMBL" id="CT868070">
    <property type="protein sequence ID" value="CAK69563.1"/>
    <property type="molecule type" value="Genomic_DNA"/>
</dbReference>
<dbReference type="HOGENOM" id="CLU_2150728_0_0_1"/>
<reference evidence="1 2" key="1">
    <citation type="journal article" date="2006" name="Nature">
        <title>Global trends of whole-genome duplications revealed by the ciliate Paramecium tetraurelia.</title>
        <authorList>
            <consortium name="Genoscope"/>
            <person name="Aury J.-M."/>
            <person name="Jaillon O."/>
            <person name="Duret L."/>
            <person name="Noel B."/>
            <person name="Jubin C."/>
            <person name="Porcel B.M."/>
            <person name="Segurens B."/>
            <person name="Daubin V."/>
            <person name="Anthouard V."/>
            <person name="Aiach N."/>
            <person name="Arnaiz O."/>
            <person name="Billaut A."/>
            <person name="Beisson J."/>
            <person name="Blanc I."/>
            <person name="Bouhouche K."/>
            <person name="Camara F."/>
            <person name="Duharcourt S."/>
            <person name="Guigo R."/>
            <person name="Gogendeau D."/>
            <person name="Katinka M."/>
            <person name="Keller A.-M."/>
            <person name="Kissmehl R."/>
            <person name="Klotz C."/>
            <person name="Koll F."/>
            <person name="Le Moue A."/>
            <person name="Lepere C."/>
            <person name="Malinsky S."/>
            <person name="Nowacki M."/>
            <person name="Nowak J.K."/>
            <person name="Plattner H."/>
            <person name="Poulain J."/>
            <person name="Ruiz F."/>
            <person name="Serrano V."/>
            <person name="Zagulski M."/>
            <person name="Dessen P."/>
            <person name="Betermier M."/>
            <person name="Weissenbach J."/>
            <person name="Scarpelli C."/>
            <person name="Schachter V."/>
            <person name="Sperling L."/>
            <person name="Meyer E."/>
            <person name="Cohen J."/>
            <person name="Wincker P."/>
        </authorList>
    </citation>
    <scope>NUCLEOTIDE SEQUENCE [LARGE SCALE GENOMIC DNA]</scope>
    <source>
        <strain evidence="1 2">Stock d4-2</strain>
    </source>
</reference>
<proteinExistence type="predicted"/>
<keyword evidence="2" id="KW-1185">Reference proteome</keyword>
<dbReference type="InParanoid" id="A0CFJ6"/>
<evidence type="ECO:0000313" key="1">
    <source>
        <dbReference type="EMBL" id="CAK69563.1"/>
    </source>
</evidence>
<dbReference type="KEGG" id="ptm:GSPATT00038003001"/>